<sequence length="27" mass="3165">MEGSLSNCLCHHLCIYWFSNAYTIVMQ</sequence>
<accession>A0A0E9R088</accession>
<dbReference type="AlphaFoldDB" id="A0A0E9R088"/>
<evidence type="ECO:0000313" key="1">
    <source>
        <dbReference type="EMBL" id="JAH22524.1"/>
    </source>
</evidence>
<dbReference type="EMBL" id="GBXM01086053">
    <property type="protein sequence ID" value="JAH22524.1"/>
    <property type="molecule type" value="Transcribed_RNA"/>
</dbReference>
<protein>
    <submittedName>
        <fullName evidence="1">Uncharacterized protein</fullName>
    </submittedName>
</protein>
<proteinExistence type="predicted"/>
<name>A0A0E9R088_ANGAN</name>
<organism evidence="1">
    <name type="scientific">Anguilla anguilla</name>
    <name type="common">European freshwater eel</name>
    <name type="synonym">Muraena anguilla</name>
    <dbReference type="NCBI Taxonomy" id="7936"/>
    <lineage>
        <taxon>Eukaryota</taxon>
        <taxon>Metazoa</taxon>
        <taxon>Chordata</taxon>
        <taxon>Craniata</taxon>
        <taxon>Vertebrata</taxon>
        <taxon>Euteleostomi</taxon>
        <taxon>Actinopterygii</taxon>
        <taxon>Neopterygii</taxon>
        <taxon>Teleostei</taxon>
        <taxon>Anguilliformes</taxon>
        <taxon>Anguillidae</taxon>
        <taxon>Anguilla</taxon>
    </lineage>
</organism>
<reference evidence="1" key="1">
    <citation type="submission" date="2014-11" db="EMBL/GenBank/DDBJ databases">
        <authorList>
            <person name="Amaro Gonzalez C."/>
        </authorList>
    </citation>
    <scope>NUCLEOTIDE SEQUENCE</scope>
</reference>
<reference evidence="1" key="2">
    <citation type="journal article" date="2015" name="Fish Shellfish Immunol.">
        <title>Early steps in the European eel (Anguilla anguilla)-Vibrio vulnificus interaction in the gills: Role of the RtxA13 toxin.</title>
        <authorList>
            <person name="Callol A."/>
            <person name="Pajuelo D."/>
            <person name="Ebbesson L."/>
            <person name="Teles M."/>
            <person name="MacKenzie S."/>
            <person name="Amaro C."/>
        </authorList>
    </citation>
    <scope>NUCLEOTIDE SEQUENCE</scope>
</reference>